<keyword evidence="1" id="KW-0862">Zinc</keyword>
<feature type="domain" description="SWIM-type" evidence="4">
    <location>
        <begin position="155"/>
        <end position="187"/>
    </location>
</feature>
<keyword evidence="1" id="KW-0863">Zinc-finger</keyword>
<evidence type="ECO:0000313" key="5">
    <source>
        <dbReference type="EMBL" id="KAH9832844.1"/>
    </source>
</evidence>
<dbReference type="InterPro" id="IPR013083">
    <property type="entry name" value="Znf_RING/FYVE/PHD"/>
</dbReference>
<evidence type="ECO:0000259" key="3">
    <source>
        <dbReference type="PROSITE" id="PS50089"/>
    </source>
</evidence>
<keyword evidence="1" id="KW-0479">Metal-binding</keyword>
<dbReference type="Proteomes" id="UP000814176">
    <property type="component" value="Unassembled WGS sequence"/>
</dbReference>
<dbReference type="RefSeq" id="XP_047775610.1">
    <property type="nucleotide sequence ID" value="XM_047926089.1"/>
</dbReference>
<dbReference type="CDD" id="cd16494">
    <property type="entry name" value="RING-CH-C4HC3_ZSWM2"/>
    <property type="match status" value="1"/>
</dbReference>
<dbReference type="SUPFAM" id="SSF57850">
    <property type="entry name" value="RING/U-box"/>
    <property type="match status" value="1"/>
</dbReference>
<evidence type="ECO:0000259" key="4">
    <source>
        <dbReference type="PROSITE" id="PS50966"/>
    </source>
</evidence>
<dbReference type="InterPro" id="IPR001841">
    <property type="entry name" value="Znf_RING"/>
</dbReference>
<evidence type="ECO:0000256" key="2">
    <source>
        <dbReference type="SAM" id="MobiDB-lite"/>
    </source>
</evidence>
<name>A0ABQ8K7D7_9APHY</name>
<evidence type="ECO:0000256" key="1">
    <source>
        <dbReference type="PROSITE-ProRule" id="PRU00175"/>
    </source>
</evidence>
<dbReference type="GeneID" id="72006821"/>
<feature type="region of interest" description="Disordered" evidence="2">
    <location>
        <begin position="82"/>
        <end position="106"/>
    </location>
</feature>
<dbReference type="EMBL" id="JADCUA010000020">
    <property type="protein sequence ID" value="KAH9832844.1"/>
    <property type="molecule type" value="Genomic_DNA"/>
</dbReference>
<dbReference type="InterPro" id="IPR007527">
    <property type="entry name" value="Znf_SWIM"/>
</dbReference>
<comment type="caution">
    <text evidence="5">The sequence shown here is derived from an EMBL/GenBank/DDBJ whole genome shotgun (WGS) entry which is preliminary data.</text>
</comment>
<reference evidence="5 6" key="1">
    <citation type="journal article" date="2021" name="Environ. Microbiol.">
        <title>Gene family expansions and transcriptome signatures uncover fungal adaptations to wood decay.</title>
        <authorList>
            <person name="Hage H."/>
            <person name="Miyauchi S."/>
            <person name="Viragh M."/>
            <person name="Drula E."/>
            <person name="Min B."/>
            <person name="Chaduli D."/>
            <person name="Navarro D."/>
            <person name="Favel A."/>
            <person name="Norest M."/>
            <person name="Lesage-Meessen L."/>
            <person name="Balint B."/>
            <person name="Merenyi Z."/>
            <person name="de Eugenio L."/>
            <person name="Morin E."/>
            <person name="Martinez A.T."/>
            <person name="Baldrian P."/>
            <person name="Stursova M."/>
            <person name="Martinez M.J."/>
            <person name="Novotny C."/>
            <person name="Magnuson J.K."/>
            <person name="Spatafora J.W."/>
            <person name="Maurice S."/>
            <person name="Pangilinan J."/>
            <person name="Andreopoulos W."/>
            <person name="LaButti K."/>
            <person name="Hundley H."/>
            <person name="Na H."/>
            <person name="Kuo A."/>
            <person name="Barry K."/>
            <person name="Lipzen A."/>
            <person name="Henrissat B."/>
            <person name="Riley R."/>
            <person name="Ahrendt S."/>
            <person name="Nagy L.G."/>
            <person name="Grigoriev I.V."/>
            <person name="Martin F."/>
            <person name="Rosso M.N."/>
        </authorList>
    </citation>
    <scope>NUCLEOTIDE SEQUENCE [LARGE SCALE GENOMIC DNA]</scope>
    <source>
        <strain evidence="5 6">CIRM-BRFM 1785</strain>
    </source>
</reference>
<feature type="domain" description="RING-type" evidence="3">
    <location>
        <begin position="258"/>
        <end position="308"/>
    </location>
</feature>
<protein>
    <recommendedName>
        <fullName evidence="7">SWIM zinc finger protein</fullName>
    </recommendedName>
</protein>
<evidence type="ECO:0008006" key="7">
    <source>
        <dbReference type="Google" id="ProtNLM"/>
    </source>
</evidence>
<sequence>MLWRWRSRYKALSPPPLPAPRVSRPLFATYSSASVLPPMPKRKAEVLDLDAYDSWMPPRPARPYSHASPSYVSASVPATQSASAAAPPAKKQRKKANAAPPGEKRAARFRAKCPQNILDRLDRVISQRFYMVDRQRNGDELKEEFSVLGSTGNVYTVIVDKTPSCNCPDATKGNHCKHILFIFLKVLQVTQASGYWYQKALLTSELQDVFSHAPLAPNALAHAHVREAYARATGKASSSSAAAKQSDKKRVPGPDDDCPICYENMHRAKENTLVWCEECGNGLHKECFTQWATTARSKAQLVTCVFCRARWVGAGAGAGTGGSAAGGSSYAEGYVNLADVAGVNRVRDTSSYYQGPSRGKRHYGYVEYVDDF</sequence>
<dbReference type="Pfam" id="PF04434">
    <property type="entry name" value="SWIM"/>
    <property type="match status" value="1"/>
</dbReference>
<evidence type="ECO:0000313" key="6">
    <source>
        <dbReference type="Proteomes" id="UP000814176"/>
    </source>
</evidence>
<dbReference type="PROSITE" id="PS50966">
    <property type="entry name" value="ZF_SWIM"/>
    <property type="match status" value="1"/>
</dbReference>
<dbReference type="PANTHER" id="PTHR21540">
    <property type="entry name" value="RING FINGER AND SWIM DOMAIN-CONTAINING PROTEIN 2"/>
    <property type="match status" value="1"/>
</dbReference>
<accession>A0ABQ8K7D7</accession>
<keyword evidence="6" id="KW-1185">Reference proteome</keyword>
<proteinExistence type="predicted"/>
<organism evidence="5 6">
    <name type="scientific">Rhodofomes roseus</name>
    <dbReference type="NCBI Taxonomy" id="34475"/>
    <lineage>
        <taxon>Eukaryota</taxon>
        <taxon>Fungi</taxon>
        <taxon>Dikarya</taxon>
        <taxon>Basidiomycota</taxon>
        <taxon>Agaricomycotina</taxon>
        <taxon>Agaricomycetes</taxon>
        <taxon>Polyporales</taxon>
        <taxon>Rhodofomes</taxon>
    </lineage>
</organism>
<dbReference type="PROSITE" id="PS50089">
    <property type="entry name" value="ZF_RING_2"/>
    <property type="match status" value="1"/>
</dbReference>
<dbReference type="InterPro" id="IPR039903">
    <property type="entry name" value="Zswim2"/>
</dbReference>
<gene>
    <name evidence="5" type="ORF">C8Q71DRAFT_814528</name>
</gene>
<dbReference type="PANTHER" id="PTHR21540:SF0">
    <property type="entry name" value="PHD FAMILY PROTEIN"/>
    <property type="match status" value="1"/>
</dbReference>
<dbReference type="Gene3D" id="3.30.40.10">
    <property type="entry name" value="Zinc/RING finger domain, C3HC4 (zinc finger)"/>
    <property type="match status" value="1"/>
</dbReference>